<comment type="caution">
    <text evidence="1">The sequence shown here is derived from an EMBL/GenBank/DDBJ whole genome shotgun (WGS) entry which is preliminary data.</text>
</comment>
<proteinExistence type="predicted"/>
<evidence type="ECO:0000313" key="2">
    <source>
        <dbReference type="Proteomes" id="UP000077852"/>
    </source>
</evidence>
<sequence length="153" mass="16619">MPNILVKIPQGAFPGENRATLVRKINEAAAAVEQMPDEPRARFMCWVLMDEVAAGGWTCGGADATAQYLPCMARVLLPAGVLDDESRSLYAARMHAAFAEAMPVDDRRRLMTSVVLDEVPDGAWGVGGRIWTLPDFARNAGYAHLQHLARSPA</sequence>
<dbReference type="RefSeq" id="WP_081268389.1">
    <property type="nucleotide sequence ID" value="NZ_LVHG01000047.1"/>
</dbReference>
<reference evidence="1 2" key="1">
    <citation type="submission" date="2016-03" db="EMBL/GenBank/DDBJ databases">
        <title>Genome sequence of Variovorax paradoxus KB5.</title>
        <authorList>
            <person name="Jeong H."/>
            <person name="Hong C.E."/>
            <person name="Jo S.H."/>
            <person name="Park J.M."/>
        </authorList>
    </citation>
    <scope>NUCLEOTIDE SEQUENCE [LARGE SCALE GENOMIC DNA]</scope>
    <source>
        <strain evidence="1 2">KB5</strain>
    </source>
</reference>
<gene>
    <name evidence="1" type="ORF">A3K87_17405</name>
</gene>
<dbReference type="InterPro" id="IPR014347">
    <property type="entry name" value="Tautomerase/MIF_sf"/>
</dbReference>
<accession>A0AA91IAP6</accession>
<dbReference type="EMBL" id="LVHG01000047">
    <property type="protein sequence ID" value="OAK63216.1"/>
    <property type="molecule type" value="Genomic_DNA"/>
</dbReference>
<evidence type="ECO:0000313" key="1">
    <source>
        <dbReference type="EMBL" id="OAK63216.1"/>
    </source>
</evidence>
<dbReference type="AlphaFoldDB" id="A0AA91IAP6"/>
<name>A0AA91IAP6_VARPD</name>
<organism evidence="1 2">
    <name type="scientific">Variovorax paradoxus</name>
    <dbReference type="NCBI Taxonomy" id="34073"/>
    <lineage>
        <taxon>Bacteria</taxon>
        <taxon>Pseudomonadati</taxon>
        <taxon>Pseudomonadota</taxon>
        <taxon>Betaproteobacteria</taxon>
        <taxon>Burkholderiales</taxon>
        <taxon>Comamonadaceae</taxon>
        <taxon>Variovorax</taxon>
    </lineage>
</organism>
<dbReference type="Proteomes" id="UP000077852">
    <property type="component" value="Unassembled WGS sequence"/>
</dbReference>
<dbReference type="Gene3D" id="3.30.429.10">
    <property type="entry name" value="Macrophage Migration Inhibitory Factor"/>
    <property type="match status" value="2"/>
</dbReference>
<protein>
    <submittedName>
        <fullName evidence="1">Tautomerase</fullName>
    </submittedName>
</protein>